<feature type="transmembrane region" description="Helical" evidence="1">
    <location>
        <begin position="107"/>
        <end position="140"/>
    </location>
</feature>
<proteinExistence type="predicted"/>
<accession>A0A9X2MAA8</accession>
<dbReference type="Proteomes" id="UP001140817">
    <property type="component" value="Unassembled WGS sequence"/>
</dbReference>
<comment type="caution">
    <text evidence="2">The sequence shown here is derived from an EMBL/GenBank/DDBJ whole genome shotgun (WGS) entry which is preliminary data.</text>
</comment>
<dbReference type="AlphaFoldDB" id="A0A9X2MAA8"/>
<evidence type="ECO:0000313" key="2">
    <source>
        <dbReference type="EMBL" id="MCR1822664.1"/>
    </source>
</evidence>
<evidence type="ECO:0000313" key="3">
    <source>
        <dbReference type="Proteomes" id="UP001140817"/>
    </source>
</evidence>
<sequence length="161" mass="18906">MKFNTRISAENLRNYKGKKKKFDIEDEKYLDIDKAIKASYTEKCKKNNEEYVSIEDIDRLINGMYLSDDSQKELGIIKRYLEKLIIIIERSRIRDYMYLTDSKRRLFIINFIAGLGKGFGQAIGFTILAALVLALLFSWVDLPFVGRYIAKLLNIVQQYRK</sequence>
<keyword evidence="1" id="KW-1133">Transmembrane helix</keyword>
<evidence type="ECO:0000256" key="1">
    <source>
        <dbReference type="SAM" id="Phobius"/>
    </source>
</evidence>
<reference evidence="2" key="1">
    <citation type="submission" date="2022-07" db="EMBL/GenBank/DDBJ databases">
        <title>Enhanced cultured diversity of the mouse gut microbiota enables custom-made synthetic communities.</title>
        <authorList>
            <person name="Afrizal A."/>
        </authorList>
    </citation>
    <scope>NUCLEOTIDE SEQUENCE</scope>
    <source>
        <strain evidence="2">DSM 29186</strain>
    </source>
</reference>
<dbReference type="RefSeq" id="WP_052232894.1">
    <property type="nucleotide sequence ID" value="NZ_JANKBY010000070.1"/>
</dbReference>
<keyword evidence="1" id="KW-0472">Membrane</keyword>
<protein>
    <submittedName>
        <fullName evidence="2">DUF5665 domain-containing protein</fullName>
    </submittedName>
</protein>
<keyword evidence="3" id="KW-1185">Reference proteome</keyword>
<dbReference type="EMBL" id="JANKBY010000070">
    <property type="protein sequence ID" value="MCR1822664.1"/>
    <property type="molecule type" value="Genomic_DNA"/>
</dbReference>
<organism evidence="2 3">
    <name type="scientific">Terrisporobacter muris</name>
    <dbReference type="NCBI Taxonomy" id="2963284"/>
    <lineage>
        <taxon>Bacteria</taxon>
        <taxon>Bacillati</taxon>
        <taxon>Bacillota</taxon>
        <taxon>Clostridia</taxon>
        <taxon>Peptostreptococcales</taxon>
        <taxon>Peptostreptococcaceae</taxon>
        <taxon>Terrisporobacter</taxon>
    </lineage>
</organism>
<keyword evidence="1" id="KW-0812">Transmembrane</keyword>
<gene>
    <name evidence="2" type="ORF">NSA58_07690</name>
</gene>
<dbReference type="Pfam" id="PF18910">
    <property type="entry name" value="DUF5665"/>
    <property type="match status" value="1"/>
</dbReference>
<name>A0A9X2MAA8_9FIRM</name>
<dbReference type="InterPro" id="IPR043723">
    <property type="entry name" value="DUF5665"/>
</dbReference>